<name>A0AAE1HMF1_9NEOP</name>
<comment type="caution">
    <text evidence="1">The sequence shown here is derived from an EMBL/GenBank/DDBJ whole genome shotgun (WGS) entry which is preliminary data.</text>
</comment>
<dbReference type="EMBL" id="JAHWGI010001150">
    <property type="protein sequence ID" value="KAK3923843.1"/>
    <property type="molecule type" value="Genomic_DNA"/>
</dbReference>
<protein>
    <submittedName>
        <fullName evidence="1">Non-structural protein 7b</fullName>
    </submittedName>
</protein>
<proteinExistence type="predicted"/>
<reference evidence="1" key="2">
    <citation type="journal article" date="2023" name="BMC Genomics">
        <title>Pest status, molecular evolution, and epigenetic factors derived from the genome assembly of Frankliniella fusca, a thysanopteran phytovirus vector.</title>
        <authorList>
            <person name="Catto M.A."/>
            <person name="Labadie P.E."/>
            <person name="Jacobson A.L."/>
            <person name="Kennedy G.G."/>
            <person name="Srinivasan R."/>
            <person name="Hunt B.G."/>
        </authorList>
    </citation>
    <scope>NUCLEOTIDE SEQUENCE</scope>
    <source>
        <strain evidence="1">PL_HMW_Pooled</strain>
    </source>
</reference>
<sequence length="94" mass="10829">MLRTVGVTAAVSQDNCRLSSERLGVLMRRSTTHIKEQCLSSELQWSLDELVTSPGSTDARCDEIENCCWFLGPEFRAFFYNVVDFIDHQLRLER</sequence>
<accession>A0AAE1HMF1</accession>
<dbReference type="AlphaFoldDB" id="A0AAE1HMF1"/>
<dbReference type="Proteomes" id="UP001219518">
    <property type="component" value="Unassembled WGS sequence"/>
</dbReference>
<reference evidence="1" key="1">
    <citation type="submission" date="2021-07" db="EMBL/GenBank/DDBJ databases">
        <authorList>
            <person name="Catto M.A."/>
            <person name="Jacobson A."/>
            <person name="Kennedy G."/>
            <person name="Labadie P."/>
            <person name="Hunt B.G."/>
            <person name="Srinivasan R."/>
        </authorList>
    </citation>
    <scope>NUCLEOTIDE SEQUENCE</scope>
    <source>
        <strain evidence="1">PL_HMW_Pooled</strain>
        <tissue evidence="1">Head</tissue>
    </source>
</reference>
<evidence type="ECO:0000313" key="2">
    <source>
        <dbReference type="Proteomes" id="UP001219518"/>
    </source>
</evidence>
<gene>
    <name evidence="1" type="ORF">KUF71_012134</name>
</gene>
<keyword evidence="2" id="KW-1185">Reference proteome</keyword>
<organism evidence="1 2">
    <name type="scientific">Frankliniella fusca</name>
    <dbReference type="NCBI Taxonomy" id="407009"/>
    <lineage>
        <taxon>Eukaryota</taxon>
        <taxon>Metazoa</taxon>
        <taxon>Ecdysozoa</taxon>
        <taxon>Arthropoda</taxon>
        <taxon>Hexapoda</taxon>
        <taxon>Insecta</taxon>
        <taxon>Pterygota</taxon>
        <taxon>Neoptera</taxon>
        <taxon>Paraneoptera</taxon>
        <taxon>Thysanoptera</taxon>
        <taxon>Terebrantia</taxon>
        <taxon>Thripoidea</taxon>
        <taxon>Thripidae</taxon>
        <taxon>Frankliniella</taxon>
    </lineage>
</organism>
<evidence type="ECO:0000313" key="1">
    <source>
        <dbReference type="EMBL" id="KAK3923843.1"/>
    </source>
</evidence>